<keyword evidence="1" id="KW-0732">Signal</keyword>
<comment type="caution">
    <text evidence="2">The sequence shown here is derived from an EMBL/GenBank/DDBJ whole genome shotgun (WGS) entry which is preliminary data.</text>
</comment>
<gene>
    <name evidence="2" type="ORF">CVT25_005809</name>
</gene>
<sequence length="110" mass="11149">MKFTSAVALVLATLPFMVSAADAAGATAAACIQVCCDALVQGVRPPGITGINCTPDSIGDCGFGGQVNACCARIVRDLHYACLPKLLTAMTWIQAPNGVRTGTGIGCEGF</sequence>
<evidence type="ECO:0000313" key="2">
    <source>
        <dbReference type="EMBL" id="PPQ87624.1"/>
    </source>
</evidence>
<evidence type="ECO:0000313" key="3">
    <source>
        <dbReference type="Proteomes" id="UP000283269"/>
    </source>
</evidence>
<feature type="chain" id="PRO_5019407605" description="Hydrophobin" evidence="1">
    <location>
        <begin position="21"/>
        <end position="110"/>
    </location>
</feature>
<feature type="signal peptide" evidence="1">
    <location>
        <begin position="1"/>
        <end position="20"/>
    </location>
</feature>
<dbReference type="OrthoDB" id="3439550at2759"/>
<proteinExistence type="predicted"/>
<reference evidence="2 3" key="1">
    <citation type="journal article" date="2018" name="Evol. Lett.">
        <title>Horizontal gene cluster transfer increased hallucinogenic mushroom diversity.</title>
        <authorList>
            <person name="Reynolds H.T."/>
            <person name="Vijayakumar V."/>
            <person name="Gluck-Thaler E."/>
            <person name="Korotkin H.B."/>
            <person name="Matheny P.B."/>
            <person name="Slot J.C."/>
        </authorList>
    </citation>
    <scope>NUCLEOTIDE SEQUENCE [LARGE SCALE GENOMIC DNA]</scope>
    <source>
        <strain evidence="2 3">2631</strain>
    </source>
</reference>
<accession>A0A409XA84</accession>
<organism evidence="2 3">
    <name type="scientific">Psilocybe cyanescens</name>
    <dbReference type="NCBI Taxonomy" id="93625"/>
    <lineage>
        <taxon>Eukaryota</taxon>
        <taxon>Fungi</taxon>
        <taxon>Dikarya</taxon>
        <taxon>Basidiomycota</taxon>
        <taxon>Agaricomycotina</taxon>
        <taxon>Agaricomycetes</taxon>
        <taxon>Agaricomycetidae</taxon>
        <taxon>Agaricales</taxon>
        <taxon>Agaricineae</taxon>
        <taxon>Strophariaceae</taxon>
        <taxon>Psilocybe</taxon>
    </lineage>
</organism>
<dbReference type="EMBL" id="NHYD01002240">
    <property type="protein sequence ID" value="PPQ87624.1"/>
    <property type="molecule type" value="Genomic_DNA"/>
</dbReference>
<dbReference type="Proteomes" id="UP000283269">
    <property type="component" value="Unassembled WGS sequence"/>
</dbReference>
<evidence type="ECO:0008006" key="4">
    <source>
        <dbReference type="Google" id="ProtNLM"/>
    </source>
</evidence>
<protein>
    <recommendedName>
        <fullName evidence="4">Hydrophobin</fullName>
    </recommendedName>
</protein>
<dbReference type="AlphaFoldDB" id="A0A409XA84"/>
<keyword evidence="3" id="KW-1185">Reference proteome</keyword>
<dbReference type="InParanoid" id="A0A409XA84"/>
<name>A0A409XA84_PSICY</name>
<evidence type="ECO:0000256" key="1">
    <source>
        <dbReference type="SAM" id="SignalP"/>
    </source>
</evidence>